<sequence length="2095" mass="226636">MIIFLLAAICAGFDLENSQGTISWPLTSWAISPISSYSWHAGDAVALTLVFNPSVDLVSGVVQISFPTAFSTKKTLDITDVVAGEDKEIVVDGITLPIKGVYGPIGITLRVSATGNIVASNELFANVYVTSAKPTAVSNSLTATFYDITKVYITDSSSIYFDFSITQDLWKYDTFYLYIDSHFTMTTPICKSLKVIGEYNNLNSTNPSSLNTLSCYYDSEHSRVVIYGLGVDVNVDKLSSTGSITGRLLINGFKNPGADYDDSVYSWQLYIGRFSVNAFFAAYTGSGPSTQTGSISVTSWLPYSGYDVNKIVLGLTLYMDLTVTFSHDIPKTGEIYFKFSGGVDNDSKSWRNTDGTQNNDEGDKGYFLVTPYIGGTCDVAATTISCTDFPQDIPAGTYVFTTFTNFISTSPSVMEIMTYADILKATPIDEVTANPASVIYANYLVANLLDDFQFYFAETLNVASDINYNSQASSTTPYLVIHTKAPLAMDGEDIKIYSPVSSSDNENNIKITGTLSGTYLTTDTYTTDLTTATTSLTGASFSSGSITYTAPTVTSANYLSSLFSATSIAFPHVSSNLYTRYEVRAEITLVLTETDSDGVSTDYNVLHVYSKSVTFIPNDPGLDFKLFCSDSGVKGIPVELSFTPDFSYSAPSSSTMYIDITITGDLTSDLDSELNANETFPFSSSFTGSLYLSDQSTASLFWTGFSSIPASTVSIKFPFGSMTHLSNYGATLTIYYISDDRQDIKNVILSSTSNTEQSQTNTADWSKMIITSATSYETSYSISSLDITLNSATPNVAGFLGLRLPQGYRVSNSQSISQTSSMSGVYKFTSDNIYFATPGIYGSLDVNNALASSDLTFTFGGIITAHYAQSSLSKDIIPIQASDTVNQACVSITGTYPTITLGESEIVTPIFTPSAGTGAGPGNLQIDISATFYNTHFIPKTGSIRFQLASGWAVTSVSTLILLVNSEDITSTVIGSLADFSITGLPEISEGSSITIYIGKAVPPKITSATATSKGHFSYIATYASADNTQKIDRWTDGSSDSILLEPSPASGNCTFNLIDLFPNSTSTSAFIRFLFSCDNDLPAGGSFVITWPGNSWVNTGDISTSVSFSLLYSACTISGTILTITLAEDYLAGSIIEAVLDHALKLENSGELSKIGLKSTYSTLIIDSNDDIDNTYIIGDSFTEVEANVTVYPITASTLANYTFYVTGSFPVNSELKIVFPLEFNPLIGKVVETFKITNPGLYYLTCSSDLGKIQCPIVRRVVTITIPKQITTTAKFVLTGVMNPAYKTSYSNIKMYLTSTDGTVYSNELIELSGIVALPSTLIEFRKVELTNHNLQKNSDFTFKFVMTYSMKSGDYLMVTFPEMFDLERDSGNTFTCTLQYIDSAGDLSIYNSVNNTGKCLNVKNNIVALEVTQDMTWTSSLILVLVIKGILNPEWGLTMETSLDSNVYTIYDVWTTQFVIKVLSGSSFVVSTYRGLSTAYTGFNKNLYSFEVNSYDPLTHEGTITLIPGTQSQDIYITTSSFQSKVVILNPSNVNNNVALKYSSQKSFKIFNGGTYVTFRVSAPISSIPSLNYITWAIDEMPLEDNLAKYVAPVKTRIEVYSGTVTITTGKVLAVPIGSTSLPVSINLPLSPDTSLTIEMSTTSVNVTISPTSLTFTPGINTLYYSVSVLDGYSIGTSTKVVIDYKLSGTDSKAYNISSTTLSVSEAGSSPITIKSIKFSSVSKTTMTVSVTTDIITTACWEFGDVRSEFMSYNDIINSTASLVGENNMPSFEEQVSTYFDSVENNGEGWKSNQRATYKDFLKQTFTGCAFSGTTTITLFSADWLWAETYYKITVYAGSEDSNMTAYQSTSAFGESLDITIKIDQSVDKSYLSKILSGLAGSLGIEQDQLTLVSSDLQDTKSTIIERMYPDRTSALSPSDIYKVRNDEVLITALQSIGIIATPILSSTSISRKVTISPSFEGAEVFSTSAVSVTVHLNLTQDGEICCLALSEDEPDLNSTQILLGLNSINQDGSYACVSDKAYQNTSLSISGLVKNREYNFTCVACNNYPVWPACGDISKISVKTSGTSDGGDTKISFGSLVALSWSLLSFI</sequence>
<reference evidence="2 3" key="1">
    <citation type="submission" date="2016-11" db="EMBL/GenBank/DDBJ databases">
        <title>The macronuclear genome of Stentor coeruleus: a giant cell with tiny introns.</title>
        <authorList>
            <person name="Slabodnick M."/>
            <person name="Ruby J.G."/>
            <person name="Reiff S.B."/>
            <person name="Swart E.C."/>
            <person name="Gosai S."/>
            <person name="Prabakaran S."/>
            <person name="Witkowska E."/>
            <person name="Larue G.E."/>
            <person name="Fisher S."/>
            <person name="Freeman R.M."/>
            <person name="Gunawardena J."/>
            <person name="Chu W."/>
            <person name="Stover N.A."/>
            <person name="Gregory B.D."/>
            <person name="Nowacki M."/>
            <person name="Derisi J."/>
            <person name="Roy S.W."/>
            <person name="Marshall W.F."/>
            <person name="Sood P."/>
        </authorList>
    </citation>
    <scope>NUCLEOTIDE SEQUENCE [LARGE SCALE GENOMIC DNA]</scope>
    <source>
        <strain evidence="2">WM001</strain>
    </source>
</reference>
<accession>A0A1R2CZJ5</accession>
<dbReference type="Proteomes" id="UP000187209">
    <property type="component" value="Unassembled WGS sequence"/>
</dbReference>
<proteinExistence type="predicted"/>
<dbReference type="EMBL" id="MPUH01000027">
    <property type="protein sequence ID" value="OMJ94403.1"/>
    <property type="molecule type" value="Genomic_DNA"/>
</dbReference>
<keyword evidence="3" id="KW-1185">Reference proteome</keyword>
<evidence type="ECO:0008006" key="4">
    <source>
        <dbReference type="Google" id="ProtNLM"/>
    </source>
</evidence>
<protein>
    <recommendedName>
        <fullName evidence="4">GPS domain-containing protein</fullName>
    </recommendedName>
</protein>
<keyword evidence="1" id="KW-0732">Signal</keyword>
<comment type="caution">
    <text evidence="2">The sequence shown here is derived from an EMBL/GenBank/DDBJ whole genome shotgun (WGS) entry which is preliminary data.</text>
</comment>
<feature type="chain" id="PRO_5010382707" description="GPS domain-containing protein" evidence="1">
    <location>
        <begin position="19"/>
        <end position="2095"/>
    </location>
</feature>
<name>A0A1R2CZJ5_9CILI</name>
<feature type="signal peptide" evidence="1">
    <location>
        <begin position="1"/>
        <end position="18"/>
    </location>
</feature>
<evidence type="ECO:0000313" key="3">
    <source>
        <dbReference type="Proteomes" id="UP000187209"/>
    </source>
</evidence>
<evidence type="ECO:0000313" key="2">
    <source>
        <dbReference type="EMBL" id="OMJ94403.1"/>
    </source>
</evidence>
<gene>
    <name evidence="2" type="ORF">SteCoe_2456</name>
</gene>
<evidence type="ECO:0000256" key="1">
    <source>
        <dbReference type="SAM" id="SignalP"/>
    </source>
</evidence>
<organism evidence="2 3">
    <name type="scientific">Stentor coeruleus</name>
    <dbReference type="NCBI Taxonomy" id="5963"/>
    <lineage>
        <taxon>Eukaryota</taxon>
        <taxon>Sar</taxon>
        <taxon>Alveolata</taxon>
        <taxon>Ciliophora</taxon>
        <taxon>Postciliodesmatophora</taxon>
        <taxon>Heterotrichea</taxon>
        <taxon>Heterotrichida</taxon>
        <taxon>Stentoridae</taxon>
        <taxon>Stentor</taxon>
    </lineage>
</organism>